<keyword evidence="1" id="KW-0676">Redox-active center</keyword>
<dbReference type="RefSeq" id="WP_052760146.1">
    <property type="nucleotide sequence ID" value="NZ_AP018360.1"/>
</dbReference>
<proteinExistence type="predicted"/>
<organism evidence="2">
    <name type="scientific">Burkholderia contaminans</name>
    <dbReference type="NCBI Taxonomy" id="488447"/>
    <lineage>
        <taxon>Bacteria</taxon>
        <taxon>Pseudomonadati</taxon>
        <taxon>Pseudomonadota</taxon>
        <taxon>Betaproteobacteria</taxon>
        <taxon>Burkholderiales</taxon>
        <taxon>Burkholderiaceae</taxon>
        <taxon>Burkholderia</taxon>
        <taxon>Burkholderia cepacia complex</taxon>
    </lineage>
</organism>
<reference evidence="3 4" key="3">
    <citation type="submission" date="2021-12" db="EMBL/GenBank/DDBJ databases">
        <title>Genomic and phenotypic characterization of three Burkholderia contaminans isolates recovered from different sources.</title>
        <authorList>
            <person name="Lopez De Volder A."/>
            <person name="Fan Y."/>
            <person name="Nunvar J."/>
            <person name="Herrera T."/>
            <person name="Timp W."/>
            <person name="Degrossi J."/>
        </authorList>
    </citation>
    <scope>NUCLEOTIDE SEQUENCE [LARGE SCALE GENOMIC DNA]</scope>
    <source>
        <strain evidence="3 4">LMG 23361</strain>
        <plasmid evidence="3 4">unnamed1</plasmid>
    </source>
</reference>
<reference evidence="2" key="2">
    <citation type="journal article" date="2017" name="Genome Announc.">
        <title>High-Quality Draft Genome Sequence of Burkholderia contaminans CH-1, a Gram-Negative Bacterium That Metabolizes 2-Azahypoxanthine, a Plant Growth-Regulating Compound.</title>
        <authorList>
            <person name="Choi J.-H."/>
            <person name="Sugiura H."/>
            <person name="Moriuchi R."/>
            <person name="Kawagishi H."/>
            <person name="Dohra H."/>
        </authorList>
    </citation>
    <scope>NUCLEOTIDE SEQUENCE</scope>
    <source>
        <strain evidence="2">CH-1</strain>
        <plasmid evidence="2">pBC453</plasmid>
    </source>
</reference>
<accession>A0A250LL82</accession>
<dbReference type="PANTHER" id="PTHR35891:SF3">
    <property type="entry name" value="THIOL:DISULFIDE INTERCHANGE PROTEIN DSBL"/>
    <property type="match status" value="1"/>
</dbReference>
<dbReference type="AlphaFoldDB" id="A0A250LL82"/>
<sequence>MHRHFIVVRLAGSSHFRIKILSEPIVSQWTKGWKVPVISAAVGALVAAGFAVWSHPQDSYGRTESGYDVARATNISKPILTDVRRGAVSEFFYLGCEYCRSFEPLLEAWQASEGRATQINRVPVTGGRADLTKQATLFYALDSVGAVPRIQEAAFEIIARRPDFPSSDRELATWAATLGIDPLRLIAEYHAPGMQARIDAGDRAFRAMGFATVPSVAINGRFVVTSSTSGGVANMPRAMTQALRAGAAQGS</sequence>
<protein>
    <submittedName>
        <fullName evidence="2">Uncharacterized protein</fullName>
    </submittedName>
</protein>
<dbReference type="EMBL" id="CP090643">
    <property type="protein sequence ID" value="WFN23562.1"/>
    <property type="molecule type" value="Genomic_DNA"/>
</dbReference>
<evidence type="ECO:0000313" key="2">
    <source>
        <dbReference type="EMBL" id="BBA45294.1"/>
    </source>
</evidence>
<dbReference type="OrthoDB" id="9784896at2"/>
<dbReference type="PANTHER" id="PTHR35891">
    <property type="entry name" value="THIOL:DISULFIDE INTERCHANGE PROTEIN DSBA"/>
    <property type="match status" value="1"/>
</dbReference>
<evidence type="ECO:0000313" key="3">
    <source>
        <dbReference type="EMBL" id="WFN23562.1"/>
    </source>
</evidence>
<dbReference type="SUPFAM" id="SSF52833">
    <property type="entry name" value="Thioredoxin-like"/>
    <property type="match status" value="1"/>
</dbReference>
<dbReference type="PROSITE" id="PS00194">
    <property type="entry name" value="THIOREDOXIN_1"/>
    <property type="match status" value="1"/>
</dbReference>
<dbReference type="EMBL" id="AP018360">
    <property type="protein sequence ID" value="BBA45294.1"/>
    <property type="molecule type" value="Genomic_DNA"/>
</dbReference>
<dbReference type="InterPro" id="IPR017937">
    <property type="entry name" value="Thioredoxin_CS"/>
</dbReference>
<keyword evidence="2" id="KW-0614">Plasmid</keyword>
<evidence type="ECO:0000313" key="4">
    <source>
        <dbReference type="Proteomes" id="UP001220209"/>
    </source>
</evidence>
<name>A0A250LL82_9BURK</name>
<geneLocation type="plasmid" evidence="2">
    <name>pBC453</name>
</geneLocation>
<geneLocation type="plasmid" evidence="3 4">
    <name>unnamed1</name>
</geneLocation>
<dbReference type="InterPro" id="IPR036249">
    <property type="entry name" value="Thioredoxin-like_sf"/>
</dbReference>
<dbReference type="Proteomes" id="UP001220209">
    <property type="component" value="Plasmid unnamed1"/>
</dbReference>
<reference evidence="2" key="1">
    <citation type="journal article" date="2016" name="Biosci. Biotechnol. Biochem.">
        <title>Bioconversion of AHX to AOH by resting cells of Burkholderia contaminans CH-1.</title>
        <authorList>
            <person name="Choi J.H."/>
            <person name="Kikuchi A."/>
            <person name="Pumkaeo P."/>
            <person name="Hirai H."/>
            <person name="Tokuyama S."/>
            <person name="Kawagishi H."/>
        </authorList>
    </citation>
    <scope>NUCLEOTIDE SEQUENCE</scope>
    <source>
        <strain evidence="2">CH-1</strain>
        <plasmid evidence="2">pBC453</plasmid>
    </source>
</reference>
<evidence type="ECO:0000256" key="1">
    <source>
        <dbReference type="ARBA" id="ARBA00023284"/>
    </source>
</evidence>
<dbReference type="Gene3D" id="3.40.30.10">
    <property type="entry name" value="Glutaredoxin"/>
    <property type="match status" value="1"/>
</dbReference>
<gene>
    <name evidence="2" type="ORF">BCCH1_78050</name>
    <name evidence="3" type="ORF">LXE91_39160</name>
</gene>
<dbReference type="InterPro" id="IPR050824">
    <property type="entry name" value="Thiol_disulfide_DsbA"/>
</dbReference>